<evidence type="ECO:0000313" key="4">
    <source>
        <dbReference type="Proteomes" id="UP000256514"/>
    </source>
</evidence>
<keyword evidence="4" id="KW-1185">Reference proteome</keyword>
<dbReference type="InterPro" id="IPR052169">
    <property type="entry name" value="CW_Biosynth-Accessory"/>
</dbReference>
<dbReference type="OrthoDB" id="9810718at2"/>
<gene>
    <name evidence="3" type="ORF">CQA54_04780</name>
</gene>
<dbReference type="SUPFAM" id="SSF56300">
    <property type="entry name" value="Metallo-dependent phosphatases"/>
    <property type="match status" value="1"/>
</dbReference>
<reference evidence="3 4" key="1">
    <citation type="submission" date="2018-04" db="EMBL/GenBank/DDBJ databases">
        <title>Novel Campyloabacter and Helicobacter Species and Strains.</title>
        <authorList>
            <person name="Mannion A.J."/>
            <person name="Shen Z."/>
            <person name="Fox J.G."/>
        </authorList>
    </citation>
    <scope>NUCLEOTIDE SEQUENCE [LARGE SCALE GENOMIC DNA]</scope>
    <source>
        <strain evidence="3 4">MIT 12-6600</strain>
    </source>
</reference>
<accession>A0A3D8IRT0</accession>
<evidence type="ECO:0000256" key="1">
    <source>
        <dbReference type="ARBA" id="ARBA00005662"/>
    </source>
</evidence>
<dbReference type="RefSeq" id="WP_115571009.1">
    <property type="nucleotide sequence ID" value="NZ_NXLT01000003.1"/>
</dbReference>
<sequence>MKKIFLLVACCVIHLVASDSLKIVMVGDALLHKSVYDDAFKQGRYDFAPMLESIAPLVESYDVRFYNQETILGGTQLGLSTYPNFNSPQEFGDAMLALGFNLVSLANNHTLDRGEKGVRAMLEYWRTKEHSISDLLTAGSYESKQSRTTPRIMHKNGITYTMLAYTYGTNGIPLPEGKEYLVNVYTKQMLLEDIKAVRDKVDVLIVSMHWGIEYETTPSKEQREFARLLANNGVDIIIGNHPHVIQPIEIIDNTFVAYSLGNFISGQKGLAKNIGALIGLSLHKTKEGKIIFDNIESELIYTHSTQGKNIRLYPFSKLNETLLPNYKAIQKEYNAILFSEFKPKSKSHK</sequence>
<dbReference type="Pfam" id="PF09587">
    <property type="entry name" value="PGA_cap"/>
    <property type="match status" value="1"/>
</dbReference>
<dbReference type="PANTHER" id="PTHR33393">
    <property type="entry name" value="POLYGLUTAMINE SYNTHESIS ACCESSORY PROTEIN RV0574C-RELATED"/>
    <property type="match status" value="1"/>
</dbReference>
<dbReference type="AlphaFoldDB" id="A0A3D8IRT0"/>
<comment type="caution">
    <text evidence="3">The sequence shown here is derived from an EMBL/GenBank/DDBJ whole genome shotgun (WGS) entry which is preliminary data.</text>
</comment>
<feature type="domain" description="Capsule synthesis protein CapA" evidence="2">
    <location>
        <begin position="22"/>
        <end position="267"/>
    </location>
</feature>
<dbReference type="Gene3D" id="3.60.21.10">
    <property type="match status" value="1"/>
</dbReference>
<protein>
    <submittedName>
        <fullName evidence="3">Capsule biosynthesis protein capA</fullName>
    </submittedName>
</protein>
<name>A0A3D8IRT0_9HELI</name>
<dbReference type="InterPro" id="IPR029052">
    <property type="entry name" value="Metallo-depent_PP-like"/>
</dbReference>
<comment type="similarity">
    <text evidence="1">Belongs to the CapA family.</text>
</comment>
<dbReference type="SMART" id="SM00854">
    <property type="entry name" value="PGA_cap"/>
    <property type="match status" value="1"/>
</dbReference>
<dbReference type="CDD" id="cd07381">
    <property type="entry name" value="MPP_CapA"/>
    <property type="match status" value="1"/>
</dbReference>
<evidence type="ECO:0000313" key="3">
    <source>
        <dbReference type="EMBL" id="RDU67291.1"/>
    </source>
</evidence>
<dbReference type="InterPro" id="IPR019079">
    <property type="entry name" value="Capsule_synth_CapA"/>
</dbReference>
<dbReference type="PANTHER" id="PTHR33393:SF12">
    <property type="entry name" value="CAPSULE BIOSYNTHESIS PROTEIN CAPA"/>
    <property type="match status" value="1"/>
</dbReference>
<proteinExistence type="inferred from homology"/>
<dbReference type="EMBL" id="NXLT01000003">
    <property type="protein sequence ID" value="RDU67291.1"/>
    <property type="molecule type" value="Genomic_DNA"/>
</dbReference>
<organism evidence="3 4">
    <name type="scientific">Helicobacter equorum</name>
    <dbReference type="NCBI Taxonomy" id="361872"/>
    <lineage>
        <taxon>Bacteria</taxon>
        <taxon>Pseudomonadati</taxon>
        <taxon>Campylobacterota</taxon>
        <taxon>Epsilonproteobacteria</taxon>
        <taxon>Campylobacterales</taxon>
        <taxon>Helicobacteraceae</taxon>
        <taxon>Helicobacter</taxon>
    </lineage>
</organism>
<evidence type="ECO:0000259" key="2">
    <source>
        <dbReference type="SMART" id="SM00854"/>
    </source>
</evidence>
<dbReference type="Proteomes" id="UP000256514">
    <property type="component" value="Unassembled WGS sequence"/>
</dbReference>